<dbReference type="Pfam" id="PF14420">
    <property type="entry name" value="Clr5"/>
    <property type="match status" value="1"/>
</dbReference>
<evidence type="ECO:0000313" key="3">
    <source>
        <dbReference type="EMBL" id="VTT55207.1"/>
    </source>
</evidence>
<feature type="region of interest" description="Disordered" evidence="1">
    <location>
        <begin position="170"/>
        <end position="191"/>
    </location>
</feature>
<feature type="compositionally biased region" description="Basic and acidic residues" evidence="1">
    <location>
        <begin position="660"/>
        <end position="669"/>
    </location>
</feature>
<comment type="caution">
    <text evidence="3">The sequence shown here is derived from an EMBL/GenBank/DDBJ whole genome shotgun (WGS) entry which is preliminary data.</text>
</comment>
<feature type="compositionally biased region" description="Basic residues" evidence="1">
    <location>
        <begin position="170"/>
        <end position="179"/>
    </location>
</feature>
<proteinExistence type="predicted"/>
<feature type="compositionally biased region" description="Basic and acidic residues" evidence="1">
    <location>
        <begin position="180"/>
        <end position="191"/>
    </location>
</feature>
<feature type="domain" description="Clr5" evidence="2">
    <location>
        <begin position="189"/>
        <end position="237"/>
    </location>
</feature>
<dbReference type="InterPro" id="IPR025676">
    <property type="entry name" value="Clr5_dom"/>
</dbReference>
<organism evidence="3 4">
    <name type="scientific">Fusarium fujikuroi</name>
    <name type="common">Bakanae and foot rot disease fungus</name>
    <name type="synonym">Gibberella fujikuroi</name>
    <dbReference type="NCBI Taxonomy" id="5127"/>
    <lineage>
        <taxon>Eukaryota</taxon>
        <taxon>Fungi</taxon>
        <taxon>Dikarya</taxon>
        <taxon>Ascomycota</taxon>
        <taxon>Pezizomycotina</taxon>
        <taxon>Sordariomycetes</taxon>
        <taxon>Hypocreomycetidae</taxon>
        <taxon>Hypocreales</taxon>
        <taxon>Nectriaceae</taxon>
        <taxon>Fusarium</taxon>
        <taxon>Fusarium fujikuroi species complex</taxon>
    </lineage>
</organism>
<evidence type="ECO:0000256" key="1">
    <source>
        <dbReference type="SAM" id="MobiDB-lite"/>
    </source>
</evidence>
<dbReference type="AlphaFoldDB" id="A0A9Q9U3S8"/>
<feature type="region of interest" description="Disordered" evidence="1">
    <location>
        <begin position="839"/>
        <end position="868"/>
    </location>
</feature>
<gene>
    <name evidence="3" type="ORF">C2S_98</name>
</gene>
<name>A0A9Q9U3S8_FUSFU</name>
<accession>A0A9Q9U3S8</accession>
<protein>
    <recommendedName>
        <fullName evidence="2">Clr5 domain-containing protein</fullName>
    </recommendedName>
</protein>
<sequence>MEDFQWYTNANGMTLRSQSEVGETNPGYVWQAANPRQTEYNVEDHAPNFVPPYPMTLGYSTGTVPAQPGFPTTPAIAHSLGIPMAQSDNQRGGTQVLQFNSDTSFVQLPETNMHPPNPTMLQQSGIGINMPPYPIEADAMMADAGMMSGCLSAPGNQHPQNMTCPITVAKRRGQSKKKISREEGPKNRDEKWEPWRETLKYLKLDQGHTFQEVAFEMSSIHGFKFAVSTYQKIGDRWEEFRSEKAKDKSSRHGRPGKSARTSIGILDIFRCKVDAQRYLSDNRLLQVPSVSSEPYVYQYKILHAIDSLVKMLFDQKGRYKWSASRTQLTISNQSLEDTATKSLVAWQSLFDKCRGIEAFHEGHVMKGTLSRLQALFNRVLSQVKATEFLCDPHMLLYIWKVCDTLMSVILDGKIWVEKYILVGAFIQSLRFRLRDLGFKGSDHLMVLVDSLFSIFNSTPLDLKKSLGLGCWKFMEILGSQIGNDHFVILNPGMYCNRTWGNIWGLVDVEELQTRYKHYLPLSNAGYEPPIAITVPEHQGVSMSDEQQERIEMLHMSGLALNDVLSTLKAKRNDDRTRVSQITLLLNLTDGVCLELVKLAKGFCKQEAILGKLKYTTVTRALAFALEQLAYDLHEKATALQLDARKRKKIRKQRNAARKRDRMEQSREGDPEAIIRFSTSPGDIANIYCFMDEAIKILRKGDKDCKLRAAQLSRQLMSWMKTYSQGEIQANRRGRSKGQYYKDERDRAREILASIFPGEKIESRKKERTPFHEGIVKDANMKEAKTVHVVVRPRRSREKKTEKAPTPLPLKDRTCLNCEKKFDSRNRLFEEHVKVAGACRPSQQAARDEPVMYQPPNPFMGWPYQGELE</sequence>
<dbReference type="Proteomes" id="UP000760494">
    <property type="component" value="Unassembled WGS sequence"/>
</dbReference>
<feature type="region of interest" description="Disordered" evidence="1">
    <location>
        <begin position="649"/>
        <end position="671"/>
    </location>
</feature>
<dbReference type="EMBL" id="CABFJX010000001">
    <property type="protein sequence ID" value="VTT55207.1"/>
    <property type="molecule type" value="Genomic_DNA"/>
</dbReference>
<feature type="compositionally biased region" description="Basic residues" evidence="1">
    <location>
        <begin position="649"/>
        <end position="659"/>
    </location>
</feature>
<evidence type="ECO:0000259" key="2">
    <source>
        <dbReference type="Pfam" id="PF14420"/>
    </source>
</evidence>
<evidence type="ECO:0000313" key="4">
    <source>
        <dbReference type="Proteomes" id="UP000760494"/>
    </source>
</evidence>
<reference evidence="3" key="1">
    <citation type="submission" date="2019-05" db="EMBL/GenBank/DDBJ databases">
        <authorList>
            <person name="Piombo E."/>
        </authorList>
    </citation>
    <scope>NUCLEOTIDE SEQUENCE</scope>
    <source>
        <strain evidence="3">C2S</strain>
    </source>
</reference>